<keyword evidence="2 3" id="KW-0040">ANK repeat</keyword>
<dbReference type="Pfam" id="PF12796">
    <property type="entry name" value="Ank_2"/>
    <property type="match status" value="3"/>
</dbReference>
<dbReference type="WBParaSite" id="maker-uti_cns_0008293-snap-gene-0.5-mRNA-1">
    <property type="protein sequence ID" value="maker-uti_cns_0008293-snap-gene-0.5-mRNA-1"/>
    <property type="gene ID" value="maker-uti_cns_0008293-snap-gene-0.5"/>
</dbReference>
<feature type="region of interest" description="Disordered" evidence="4">
    <location>
        <begin position="1047"/>
        <end position="1211"/>
    </location>
</feature>
<feature type="region of interest" description="Disordered" evidence="4">
    <location>
        <begin position="688"/>
        <end position="711"/>
    </location>
</feature>
<feature type="repeat" description="ANK" evidence="3">
    <location>
        <begin position="1754"/>
        <end position="1786"/>
    </location>
</feature>
<feature type="compositionally biased region" description="Polar residues" evidence="4">
    <location>
        <begin position="1270"/>
        <end position="1280"/>
    </location>
</feature>
<feature type="repeat" description="ANK" evidence="3">
    <location>
        <begin position="1721"/>
        <end position="1753"/>
    </location>
</feature>
<dbReference type="Proteomes" id="UP000095280">
    <property type="component" value="Unplaced"/>
</dbReference>
<evidence type="ECO:0000256" key="3">
    <source>
        <dbReference type="PROSITE-ProRule" id="PRU00023"/>
    </source>
</evidence>
<sequence length="2166" mass="230099">HCISGGTPALDDVESSASSPGSSAEATEVTSSWSEPAPVVLIFIRRPLLGEAAMLPVAEAGDTEAAGVPLWNGDLRGGSRGSERHHAGKCGIIRGGGRSGSGGNGSCRRNSRQGLGGGAAPAEFFLVRSDRALPLESGQLDEQRVGQQAVVVSAQAAGVQAGRLEPVRHLGVHAQDVLANVAHAVRAGGGAAGAAEHPLVIRHCASHRHLTLTCRALNEYGSSTARSSSPSSSRTRRLASRCSWVATSWGWIGGSDLPRPPPSMVGVEVDRPPADEAPAGDAVGDDAAARCSESAMRPRAAVEANWLAQQLGIWEAGLAAGDLGAGQQGDLGGWPSSWGSGRLAQQLGIWEAGPAAGDLGGWPSSWGSGRLAQQLGIWEAGPATGDLGGWPSSWGSGRLAQQLGIWRLASSWGSGRLAQQLGSGAGPATGDQLGNSSSAPDELDLSSLPVSPGHTGCELYSREENSGCCCFFPASSPRCCDSPHRAGVLARAAAALVQSRVLVAKRAVVKGTRRGSKIRGSLGRPLVGQPEQHLVRVQMPVVLPRDAAGLTAGGQHLVRDSGVDAHHVTPGVGQGAGADAVARPAHRVEDAAADALVRHGFSAGNLPDQLVLGVGPHLRHQTVLVRPVAGVPEQVAEHRLGEGQKISRVQTSSSSTPSASSKWLGFWPKCSMAPFPAVSVKPVDEEAVTAEPAAGTPSTEDGVDGGFSSGRRLQHRGSVRVKHHHILGVLRRTGGPGVGLANPNEFPSEPDELVVGEQGVLSRVQAGRLQAVAEPINHLRLPAEVLGQLPEHGGAVRQRHPVAKGVDAHRPWQAALVLGLGFANLRQAANFNERVYYCRLADVAISHGVSRYAQMNAKQMPFKIAQAVGKGPLAFRALRDAALVLAAQDFHSIAAEQLHLGDEGLRGGRSRPGGPVGLLVEREAHVLGGFAGHVQTGHFCTVGCCWTGCGGIGGGWLTAARGALSGCSSGRFRQLQELLLLLRLRLWRRGGGGGSSSASWSFLKSASRGSILFIQTRPSARSFDKQAAAAQGPGSAFTAVKARPLSRCNHPLQTPGEPGASTAGLRPSGRGEDGGKRDDRGAPRTNAAPTVKGQAGGQAETGRAAACGNGREERRDGGTEGRQAGGPRPIQGCLGVGEAGKQAGRRGFEVKKEALPDTASQSPQPKPQQARSNFCHRGRCKRNRAPKEIEEARPASEGHRPARGTQEGERGGCKIWAKAADCLSDLRHLRHLRHPPPPSPPPRRSLDPTVVDCLAKPLPRQSEQRCRRNLPQSTVANWQAGQRRPNTGGPAGFSGSAASDLTVVNAGYGRGRLARVPLGQMALHCQLAGALHQTAGHLAMVQRPDALLQRPSPVQASAGKTRLTCKLHGAAEHLAAAAAGAVLHPAAVQPVAMIEKGGLSSMPKRSEDDCDMVTSLQEPFLSKAELALHEAARSGNRTRVEKLIKVTGKIDCRNSLDRTALHMAASKGHREIVRILIESGKASVEVTDKFGMSPLMWATYFGHTEVVNLLLDRSANIRRRNKLGMHVVHIAAEQNHCELVKIFINKTKKTLLNDTEKNGMTAVMIAAAKGNGEVVQSLISLGADLKIRDNRKRTVLHVAAESGNERVLDNLIADGPKMRELINERDDRGRMPIHYAVEKGFAGAVEILLAFGASPNDTTDPEMSPFLLAAREKKPNEDEQPAEAFADGAAPGEGGKPRPQHGEILRRLVQAGTDIDAVNSNGYTALHYAALNDDSNAVYTLVHFGCDISAKNNRMQTPLHMAAEQNRLRAAEALLLSGAPLNIADKTGKTPLVLATQGGCICIVDMIIKAERHREKVQRVLKNEPNQWDSAAQADQLDAAAAFTPDGYENRSNINESENIDDELTESFILENGTAPAYRLREFNQPYADEFKLFLWKLAFDHLRYGEWKKLALFWRFRLDHITAIEQQYSDEKSYKQHGYRVLCIWFHGIGWDTPIRGLYEALVQIDRRSLAERVRKKLDRSAEYYSAGRKIHHEGRSCTIHRDCSHLDGSPGSSGGEVGAPDGGHQTELRLRLEGEGRAAAGLTDGAIGGAVGLALAGRCGFRVVVTSSSAPVESLSLALPSEAEDGTLTRAQSSRRCRSSYVQEPNRIRQIWKASSWCAASVLLVLLQVEDLDKRQAQTHRDNFAVVLDWAAQNAETAIAAKDF</sequence>
<keyword evidence="1" id="KW-0677">Repeat</keyword>
<dbReference type="Gene3D" id="1.25.40.20">
    <property type="entry name" value="Ankyrin repeat-containing domain"/>
    <property type="match status" value="3"/>
</dbReference>
<feature type="compositionally biased region" description="Basic and acidic residues" evidence="4">
    <location>
        <begin position="1069"/>
        <end position="1082"/>
    </location>
</feature>
<dbReference type="GO" id="GO:0007165">
    <property type="term" value="P:signal transduction"/>
    <property type="evidence" value="ECO:0007669"/>
    <property type="project" value="InterPro"/>
</dbReference>
<feature type="compositionally biased region" description="Gly residues" evidence="4">
    <location>
        <begin position="93"/>
        <end position="105"/>
    </location>
</feature>
<dbReference type="PANTHER" id="PTHR24173:SF74">
    <property type="entry name" value="ANKYRIN REPEAT DOMAIN-CONTAINING PROTEIN 16"/>
    <property type="match status" value="1"/>
</dbReference>
<organism evidence="6 7">
    <name type="scientific">Macrostomum lignano</name>
    <dbReference type="NCBI Taxonomy" id="282301"/>
    <lineage>
        <taxon>Eukaryota</taxon>
        <taxon>Metazoa</taxon>
        <taxon>Spiralia</taxon>
        <taxon>Lophotrochozoa</taxon>
        <taxon>Platyhelminthes</taxon>
        <taxon>Rhabditophora</taxon>
        <taxon>Macrostomorpha</taxon>
        <taxon>Macrostomida</taxon>
        <taxon>Macrostomidae</taxon>
        <taxon>Macrostomum</taxon>
    </lineage>
</organism>
<dbReference type="CDD" id="cd01670">
    <property type="entry name" value="Death"/>
    <property type="match status" value="1"/>
</dbReference>
<evidence type="ECO:0000313" key="6">
    <source>
        <dbReference type="Proteomes" id="UP000095280"/>
    </source>
</evidence>
<evidence type="ECO:0000259" key="5">
    <source>
        <dbReference type="PROSITE" id="PS50017"/>
    </source>
</evidence>
<dbReference type="PROSITE" id="PS50297">
    <property type="entry name" value="ANK_REP_REGION"/>
    <property type="match status" value="6"/>
</dbReference>
<dbReference type="InterPro" id="IPR011029">
    <property type="entry name" value="DEATH-like_dom_sf"/>
</dbReference>
<feature type="repeat" description="ANK" evidence="3">
    <location>
        <begin position="1490"/>
        <end position="1522"/>
    </location>
</feature>
<dbReference type="SUPFAM" id="SSF47986">
    <property type="entry name" value="DEATH domain"/>
    <property type="match status" value="1"/>
</dbReference>
<dbReference type="SUPFAM" id="SSF48403">
    <property type="entry name" value="Ankyrin repeat"/>
    <property type="match status" value="1"/>
</dbReference>
<proteinExistence type="predicted"/>
<feature type="repeat" description="ANK" evidence="3">
    <location>
        <begin position="1456"/>
        <end position="1480"/>
    </location>
</feature>
<feature type="compositionally biased region" description="Low complexity" evidence="4">
    <location>
        <begin position="1160"/>
        <end position="1169"/>
    </location>
</feature>
<dbReference type="Gene3D" id="1.10.533.10">
    <property type="entry name" value="Death Domain, Fas"/>
    <property type="match status" value="1"/>
</dbReference>
<feature type="region of interest" description="Disordered" evidence="4">
    <location>
        <begin position="1257"/>
        <end position="1296"/>
    </location>
</feature>
<accession>A0A1I8HW97</accession>
<keyword evidence="6" id="KW-1185">Reference proteome</keyword>
<feature type="region of interest" description="Disordered" evidence="4">
    <location>
        <begin position="1672"/>
        <end position="1700"/>
    </location>
</feature>
<evidence type="ECO:0000256" key="2">
    <source>
        <dbReference type="ARBA" id="ARBA00023043"/>
    </source>
</evidence>
<feature type="domain" description="Death" evidence="5">
    <location>
        <begin position="1907"/>
        <end position="1979"/>
    </location>
</feature>
<evidence type="ECO:0000313" key="7">
    <source>
        <dbReference type="WBParaSite" id="maker-uti_cns_0008293-snap-gene-0.5-mRNA-1"/>
    </source>
</evidence>
<evidence type="ECO:0000256" key="1">
    <source>
        <dbReference type="ARBA" id="ARBA00022737"/>
    </source>
</evidence>
<feature type="region of interest" description="Disordered" evidence="4">
    <location>
        <begin position="1"/>
        <end position="31"/>
    </location>
</feature>
<feature type="compositionally biased region" description="Low complexity" evidence="4">
    <location>
        <begin position="15"/>
        <end position="28"/>
    </location>
</feature>
<feature type="compositionally biased region" description="Basic and acidic residues" evidence="4">
    <location>
        <begin position="1146"/>
        <end position="1155"/>
    </location>
</feature>
<feature type="compositionally biased region" description="Basic and acidic residues" evidence="4">
    <location>
        <begin position="1185"/>
        <end position="1211"/>
    </location>
</feature>
<dbReference type="InterPro" id="IPR002110">
    <property type="entry name" value="Ankyrin_rpt"/>
</dbReference>
<dbReference type="PROSITE" id="PS50017">
    <property type="entry name" value="DEATH_DOMAIN"/>
    <property type="match status" value="1"/>
</dbReference>
<dbReference type="InterPro" id="IPR036770">
    <property type="entry name" value="Ankyrin_rpt-contain_sf"/>
</dbReference>
<feature type="repeat" description="ANK" evidence="3">
    <location>
        <begin position="1558"/>
        <end position="1590"/>
    </location>
</feature>
<dbReference type="SMART" id="SM00248">
    <property type="entry name" value="ANK"/>
    <property type="match status" value="11"/>
</dbReference>
<dbReference type="InterPro" id="IPR000488">
    <property type="entry name" value="Death_dom"/>
</dbReference>
<dbReference type="PRINTS" id="PR01415">
    <property type="entry name" value="ANKYRIN"/>
</dbReference>
<evidence type="ECO:0000256" key="4">
    <source>
        <dbReference type="SAM" id="MobiDB-lite"/>
    </source>
</evidence>
<name>A0A1I8HW97_9PLAT</name>
<feature type="compositionally biased region" description="Basic and acidic residues" evidence="4">
    <location>
        <begin position="1110"/>
        <end position="1119"/>
    </location>
</feature>
<dbReference type="PANTHER" id="PTHR24173">
    <property type="entry name" value="ANKYRIN REPEAT CONTAINING"/>
    <property type="match status" value="1"/>
</dbReference>
<feature type="repeat" description="ANK" evidence="3">
    <location>
        <begin position="1628"/>
        <end position="1660"/>
    </location>
</feature>
<feature type="region of interest" description="Disordered" evidence="4">
    <location>
        <begin position="77"/>
        <end position="114"/>
    </location>
</feature>
<dbReference type="Pfam" id="PF00023">
    <property type="entry name" value="Ank"/>
    <property type="match status" value="1"/>
</dbReference>
<feature type="compositionally biased region" description="Basic residues" evidence="4">
    <location>
        <begin position="1174"/>
        <end position="1184"/>
    </location>
</feature>
<reference evidence="7" key="1">
    <citation type="submission" date="2016-11" db="UniProtKB">
        <authorList>
            <consortium name="WormBaseParasite"/>
        </authorList>
    </citation>
    <scope>IDENTIFICATION</scope>
</reference>
<feature type="region of interest" description="Disordered" evidence="4">
    <location>
        <begin position="419"/>
        <end position="447"/>
    </location>
</feature>
<protein>
    <submittedName>
        <fullName evidence="7">Death domain-containing protein</fullName>
    </submittedName>
</protein>
<dbReference type="PROSITE" id="PS50088">
    <property type="entry name" value="ANK_REPEAT"/>
    <property type="match status" value="6"/>
</dbReference>